<dbReference type="InterPro" id="IPR039498">
    <property type="entry name" value="NTP_transf_5"/>
</dbReference>
<evidence type="ECO:0000313" key="2">
    <source>
        <dbReference type="Proteomes" id="UP000677668"/>
    </source>
</evidence>
<accession>A0ABX8B6R7</accession>
<organism evidence="1 2">
    <name type="scientific">Chloracidobacterium sp. N</name>
    <dbReference type="NCBI Taxonomy" id="2821540"/>
    <lineage>
        <taxon>Bacteria</taxon>
        <taxon>Pseudomonadati</taxon>
        <taxon>Acidobacteriota</taxon>
        <taxon>Terriglobia</taxon>
        <taxon>Terriglobales</taxon>
        <taxon>Acidobacteriaceae</taxon>
        <taxon>Chloracidobacterium</taxon>
        <taxon>Chloracidobacterium aggregatum</taxon>
    </lineage>
</organism>
<evidence type="ECO:0000313" key="1">
    <source>
        <dbReference type="EMBL" id="QUV95400.1"/>
    </source>
</evidence>
<name>A0ABX8B6R7_9BACT</name>
<sequence length="383" mass="42814">MSTNSMLPDALVPLLPTTPVDVFLQHALTGQPVAWEDGLSVAEIMAVLQSHRLGPLLCAQLLPETWATLPGELQTWLKASARGQVVLDLQQTLALQELLPLAQARGIRVLLLKGVPVGYRYYAEPHHRVKTDVDLLVGPADVSGLVALLEALGYTRSVGITGQLVNRQTTLARGDVALDVHWSAANTALFAHVLDFETMWRERLPISELGAAACAPADEDLFLHACFHLALHISYEFALVWLYDIHLMATRWPPEALERCLLRARQLQIARVCLACLALSRAWFGTPYADDFCAELARQSADEPSAQVLVRHLSRWQRFRLELQALSWGERVRLLREMVLPPADYLRRRYSDTTTWLPWLHVKRWLGQPGKADVPSSGAEGQR</sequence>
<gene>
    <name evidence="1" type="ORF">J8C05_11150</name>
</gene>
<dbReference type="RefSeq" id="WP_211423625.1">
    <property type="nucleotide sequence ID" value="NZ_CP072643.1"/>
</dbReference>
<keyword evidence="2" id="KW-1185">Reference proteome</keyword>
<dbReference type="Proteomes" id="UP000677668">
    <property type="component" value="Chromosome 2"/>
</dbReference>
<dbReference type="EMBL" id="CP072643">
    <property type="protein sequence ID" value="QUV95400.1"/>
    <property type="molecule type" value="Genomic_DNA"/>
</dbReference>
<proteinExistence type="predicted"/>
<reference evidence="1 2" key="1">
    <citation type="submission" date="2021-03" db="EMBL/GenBank/DDBJ databases">
        <title>Genomic and phenotypic characterization of Chloracidobacterium isolates provides evidence for multiple species.</title>
        <authorList>
            <person name="Saini M.K."/>
            <person name="Costas A.M.G."/>
            <person name="Tank M."/>
            <person name="Bryant D.A."/>
        </authorList>
    </citation>
    <scope>NUCLEOTIDE SEQUENCE [LARGE SCALE GENOMIC DNA]</scope>
    <source>
        <strain evidence="1 2">N</strain>
    </source>
</reference>
<protein>
    <submittedName>
        <fullName evidence="1">Nucleotidyltransferase family protein</fullName>
    </submittedName>
</protein>
<dbReference type="Pfam" id="PF14907">
    <property type="entry name" value="NTP_transf_5"/>
    <property type="match status" value="1"/>
</dbReference>